<dbReference type="InterPro" id="IPR051533">
    <property type="entry name" value="WaaL-like"/>
</dbReference>
<feature type="transmembrane region" description="Helical" evidence="5">
    <location>
        <begin position="285"/>
        <end position="304"/>
    </location>
</feature>
<dbReference type="STRING" id="1685379.AVO45_09455"/>
<dbReference type="Pfam" id="PF04932">
    <property type="entry name" value="Wzy_C"/>
    <property type="match status" value="1"/>
</dbReference>
<dbReference type="GO" id="GO:0016020">
    <property type="term" value="C:membrane"/>
    <property type="evidence" value="ECO:0007669"/>
    <property type="project" value="UniProtKB-SubCell"/>
</dbReference>
<feature type="transmembrane region" description="Helical" evidence="5">
    <location>
        <begin position="164"/>
        <end position="188"/>
    </location>
</feature>
<feature type="transmembrane region" description="Helical" evidence="5">
    <location>
        <begin position="81"/>
        <end position="99"/>
    </location>
</feature>
<dbReference type="OrthoDB" id="871774at2"/>
<keyword evidence="8" id="KW-1185">Reference proteome</keyword>
<evidence type="ECO:0000313" key="8">
    <source>
        <dbReference type="Proteomes" id="UP000053791"/>
    </source>
</evidence>
<reference evidence="8" key="1">
    <citation type="submission" date="2015-12" db="EMBL/GenBank/DDBJ databases">
        <authorList>
            <person name="Zhang G."/>
            <person name="Stingl U."/>
        </authorList>
    </citation>
    <scope>NUCLEOTIDE SEQUENCE [LARGE SCALE GENOMIC DNA]</scope>
    <source>
        <strain evidence="8">ZGT118</strain>
    </source>
</reference>
<comment type="subcellular location">
    <subcellularLocation>
        <location evidence="1">Membrane</location>
        <topology evidence="1">Multi-pass membrane protein</topology>
    </subcellularLocation>
</comment>
<evidence type="ECO:0000313" key="7">
    <source>
        <dbReference type="EMBL" id="KUJ78164.1"/>
    </source>
</evidence>
<evidence type="ECO:0000256" key="1">
    <source>
        <dbReference type="ARBA" id="ARBA00004141"/>
    </source>
</evidence>
<dbReference type="PANTHER" id="PTHR37422">
    <property type="entry name" value="TEICHURONIC ACID BIOSYNTHESIS PROTEIN TUAE"/>
    <property type="match status" value="1"/>
</dbReference>
<feature type="transmembrane region" description="Helical" evidence="5">
    <location>
        <begin position="140"/>
        <end position="157"/>
    </location>
</feature>
<dbReference type="RefSeq" id="WP_068347373.1">
    <property type="nucleotide sequence ID" value="NZ_LQBQ01000023.1"/>
</dbReference>
<dbReference type="EMBL" id="LQBQ01000023">
    <property type="protein sequence ID" value="KUJ78164.1"/>
    <property type="molecule type" value="Genomic_DNA"/>
</dbReference>
<evidence type="ECO:0000256" key="5">
    <source>
        <dbReference type="SAM" id="Phobius"/>
    </source>
</evidence>
<keyword evidence="3 5" id="KW-1133">Transmembrane helix</keyword>
<evidence type="ECO:0000256" key="4">
    <source>
        <dbReference type="ARBA" id="ARBA00023136"/>
    </source>
</evidence>
<proteinExistence type="predicted"/>
<feature type="transmembrane region" description="Helical" evidence="5">
    <location>
        <begin position="385"/>
        <end position="407"/>
    </location>
</feature>
<feature type="transmembrane region" description="Helical" evidence="5">
    <location>
        <begin position="35"/>
        <end position="61"/>
    </location>
</feature>
<accession>A0A0X3TR02</accession>
<feature type="transmembrane region" description="Helical" evidence="5">
    <location>
        <begin position="106"/>
        <end position="128"/>
    </location>
</feature>
<feature type="transmembrane region" description="Helical" evidence="5">
    <location>
        <begin position="261"/>
        <end position="278"/>
    </location>
</feature>
<evidence type="ECO:0000256" key="3">
    <source>
        <dbReference type="ARBA" id="ARBA00022989"/>
    </source>
</evidence>
<sequence length="482" mass="52136">MIMTGQRKELATIVGVGLIVFWVALVIGDSSPVKLAALVVFWGVCVLTLLKPLIGLSILVVMIVSNLSNNLIEIGFPGPSVAKLAAPGLIALLGARYLLWGDRPYVGWLALWLMVGFLALKLFGATYAVDWRVTLDVASGFGKDAIIAMLALAFMNYRNGVKTVVLSAVLTAAVICALGLVQVIGYSLPSNLEIFAHFGRFHGRFEGPIDDANFFAVVLVFCIPAALFQLLQTRNPLKLIFWSIALALLLFGFLATQSRGGIVALSVAFGILFLRLNASQKLAAIVALAGLAVVAATLLGPEVFDRLSTIVDLVQEQRVDLSTEGRLVSWAVAVEIFFSNPWLGVGGGNFNILFQDLALEMGLMFRGEGRSTHSLYLEVLAEQGILGLLYFLFIIWCAAVGLLGAYQQAKTHRNKRLENLYLALGAGLAGYLTGMALLHDAYPRFLWILIALAIEAGRIAQLNFERQNTETPHRSENASAEA</sequence>
<keyword evidence="4 5" id="KW-0472">Membrane</keyword>
<dbReference type="PANTHER" id="PTHR37422:SF13">
    <property type="entry name" value="LIPOPOLYSACCHARIDE BIOSYNTHESIS PROTEIN PA4999-RELATED"/>
    <property type="match status" value="1"/>
</dbReference>
<keyword evidence="2 5" id="KW-0812">Transmembrane</keyword>
<comment type="caution">
    <text evidence="7">The sequence shown here is derived from an EMBL/GenBank/DDBJ whole genome shotgun (WGS) entry which is preliminary data.</text>
</comment>
<feature type="transmembrane region" description="Helical" evidence="5">
    <location>
        <begin position="214"/>
        <end position="232"/>
    </location>
</feature>
<name>A0A0X3TR02_9RHOB</name>
<protein>
    <recommendedName>
        <fullName evidence="6">O-antigen ligase-related domain-containing protein</fullName>
    </recommendedName>
</protein>
<dbReference type="AlphaFoldDB" id="A0A0X3TR02"/>
<feature type="transmembrane region" description="Helical" evidence="5">
    <location>
        <begin position="239"/>
        <end position="255"/>
    </location>
</feature>
<feature type="transmembrane region" description="Helical" evidence="5">
    <location>
        <begin position="419"/>
        <end position="439"/>
    </location>
</feature>
<dbReference type="InterPro" id="IPR007016">
    <property type="entry name" value="O-antigen_ligase-rel_domated"/>
</dbReference>
<organism evidence="7 8">
    <name type="scientific">Ruegeria marisrubri</name>
    <dbReference type="NCBI Taxonomy" id="1685379"/>
    <lineage>
        <taxon>Bacteria</taxon>
        <taxon>Pseudomonadati</taxon>
        <taxon>Pseudomonadota</taxon>
        <taxon>Alphaproteobacteria</taxon>
        <taxon>Rhodobacterales</taxon>
        <taxon>Roseobacteraceae</taxon>
        <taxon>Ruegeria</taxon>
    </lineage>
</organism>
<feature type="domain" description="O-antigen ligase-related" evidence="6">
    <location>
        <begin position="244"/>
        <end position="392"/>
    </location>
</feature>
<evidence type="ECO:0000259" key="6">
    <source>
        <dbReference type="Pfam" id="PF04932"/>
    </source>
</evidence>
<dbReference type="Proteomes" id="UP000053791">
    <property type="component" value="Unassembled WGS sequence"/>
</dbReference>
<feature type="transmembrane region" description="Helical" evidence="5">
    <location>
        <begin position="12"/>
        <end position="28"/>
    </location>
</feature>
<evidence type="ECO:0000256" key="2">
    <source>
        <dbReference type="ARBA" id="ARBA00022692"/>
    </source>
</evidence>
<gene>
    <name evidence="7" type="ORF">AVO45_09455</name>
</gene>